<dbReference type="PANTHER" id="PTHR15907">
    <property type="entry name" value="DUF614 FAMILY PROTEIN-RELATED"/>
    <property type="match status" value="1"/>
</dbReference>
<feature type="region of interest" description="Disordered" evidence="1">
    <location>
        <begin position="1"/>
        <end position="22"/>
    </location>
</feature>
<accession>A0A9P8SIB8</accession>
<dbReference type="EMBL" id="JAIZPD010000006">
    <property type="protein sequence ID" value="KAH0962450.1"/>
    <property type="molecule type" value="Genomic_DNA"/>
</dbReference>
<comment type="caution">
    <text evidence="2">The sequence shown here is derived from an EMBL/GenBank/DDBJ whole genome shotgun (WGS) entry which is preliminary data.</text>
</comment>
<feature type="region of interest" description="Disordered" evidence="1">
    <location>
        <begin position="141"/>
        <end position="192"/>
    </location>
</feature>
<feature type="compositionally biased region" description="Low complexity" evidence="1">
    <location>
        <begin position="146"/>
        <end position="163"/>
    </location>
</feature>
<protein>
    <submittedName>
        <fullName evidence="2">PLAC8 family domain-containing protein</fullName>
    </submittedName>
</protein>
<dbReference type="RefSeq" id="XP_044719963.1">
    <property type="nucleotide sequence ID" value="XM_044865023.1"/>
</dbReference>
<sequence length="192" mass="21812">MEHQQHQPQPQPQNPGQDTPKQEWQSNLFNCAPCGTCLLSTCLPCILIGRTSGRMRDPSMETYEDLNSECMIFSAIHCLTGFGWVYAMMKRGEIRDEYGIEGSDCSDCCASYCCLCCVLIQSDKEVKLRTAGQRPIMQGYQSQKEGMQMPAPAGQQQQQQPMMKPEHQPELQQQQPQFHQPMQQQPMQHPGI</sequence>
<dbReference type="Proteomes" id="UP000824596">
    <property type="component" value="Unassembled WGS sequence"/>
</dbReference>
<dbReference type="AlphaFoldDB" id="A0A9P8SIB8"/>
<dbReference type="InterPro" id="IPR006461">
    <property type="entry name" value="PLAC_motif_containing"/>
</dbReference>
<dbReference type="NCBIfam" id="TIGR01571">
    <property type="entry name" value="A_thal_Cys_rich"/>
    <property type="match status" value="1"/>
</dbReference>
<name>A0A9P8SIB8_9HYPO</name>
<dbReference type="Pfam" id="PF04749">
    <property type="entry name" value="PLAC8"/>
    <property type="match status" value="1"/>
</dbReference>
<proteinExistence type="predicted"/>
<feature type="compositionally biased region" description="Low complexity" evidence="1">
    <location>
        <begin position="170"/>
        <end position="192"/>
    </location>
</feature>
<evidence type="ECO:0000313" key="3">
    <source>
        <dbReference type="Proteomes" id="UP000824596"/>
    </source>
</evidence>
<dbReference type="GeneID" id="68355681"/>
<reference evidence="2" key="1">
    <citation type="submission" date="2021-09" db="EMBL/GenBank/DDBJ databases">
        <title>A high-quality genome of the endoparasitic fungus Hirsutella rhossiliensis with a comparison of Hirsutella genomes reveals transposable elements contributing to genome size variation.</title>
        <authorList>
            <person name="Lin R."/>
            <person name="Jiao Y."/>
            <person name="Sun X."/>
            <person name="Ling J."/>
            <person name="Xie B."/>
            <person name="Cheng X."/>
        </authorList>
    </citation>
    <scope>NUCLEOTIDE SEQUENCE</scope>
    <source>
        <strain evidence="2">HR02</strain>
    </source>
</reference>
<gene>
    <name evidence="2" type="ORF">HRG_06552</name>
</gene>
<organism evidence="2 3">
    <name type="scientific">Hirsutella rhossiliensis</name>
    <dbReference type="NCBI Taxonomy" id="111463"/>
    <lineage>
        <taxon>Eukaryota</taxon>
        <taxon>Fungi</taxon>
        <taxon>Dikarya</taxon>
        <taxon>Ascomycota</taxon>
        <taxon>Pezizomycotina</taxon>
        <taxon>Sordariomycetes</taxon>
        <taxon>Hypocreomycetidae</taxon>
        <taxon>Hypocreales</taxon>
        <taxon>Ophiocordycipitaceae</taxon>
        <taxon>Hirsutella</taxon>
    </lineage>
</organism>
<dbReference type="OrthoDB" id="1045822at2759"/>
<evidence type="ECO:0000256" key="1">
    <source>
        <dbReference type="SAM" id="MobiDB-lite"/>
    </source>
</evidence>
<evidence type="ECO:0000313" key="2">
    <source>
        <dbReference type="EMBL" id="KAH0962450.1"/>
    </source>
</evidence>
<keyword evidence="3" id="KW-1185">Reference proteome</keyword>